<accession>A0A382BP81</accession>
<reference evidence="3" key="1">
    <citation type="submission" date="2018-05" db="EMBL/GenBank/DDBJ databases">
        <authorList>
            <person name="Lanie J.A."/>
            <person name="Ng W.-L."/>
            <person name="Kazmierczak K.M."/>
            <person name="Andrzejewski T.M."/>
            <person name="Davidsen T.M."/>
            <person name="Wayne K.J."/>
            <person name="Tettelin H."/>
            <person name="Glass J.I."/>
            <person name="Rusch D."/>
            <person name="Podicherti R."/>
            <person name="Tsui H.-C.T."/>
            <person name="Winkler M.E."/>
        </authorList>
    </citation>
    <scope>NUCLEOTIDE SEQUENCE</scope>
</reference>
<dbReference type="InterPro" id="IPR011047">
    <property type="entry name" value="Quinoprotein_ADH-like_sf"/>
</dbReference>
<dbReference type="PANTHER" id="PTHR34512">
    <property type="entry name" value="CELL SURFACE PROTEIN"/>
    <property type="match status" value="1"/>
</dbReference>
<feature type="non-terminal residue" evidence="3">
    <location>
        <position position="648"/>
    </location>
</feature>
<dbReference type="Pfam" id="PF13360">
    <property type="entry name" value="PQQ_2"/>
    <property type="match status" value="1"/>
</dbReference>
<dbReference type="InterPro" id="IPR015943">
    <property type="entry name" value="WD40/YVTN_repeat-like_dom_sf"/>
</dbReference>
<name>A0A382BP81_9ZZZZ</name>
<proteinExistence type="predicted"/>
<feature type="region of interest" description="Disordered" evidence="1">
    <location>
        <begin position="144"/>
        <end position="173"/>
    </location>
</feature>
<evidence type="ECO:0000313" key="3">
    <source>
        <dbReference type="EMBL" id="SVB15640.1"/>
    </source>
</evidence>
<dbReference type="InterPro" id="IPR002372">
    <property type="entry name" value="PQQ_rpt_dom"/>
</dbReference>
<organism evidence="3">
    <name type="scientific">marine metagenome</name>
    <dbReference type="NCBI Taxonomy" id="408172"/>
    <lineage>
        <taxon>unclassified sequences</taxon>
        <taxon>metagenomes</taxon>
        <taxon>ecological metagenomes</taxon>
    </lineage>
</organism>
<sequence>MACLLGGIVQGADLVLPQTPSGLVVQLGGDAKLGDRLAVSGRYIVHYLDAKPETTAKARATLKAANIYGLASAETLADPLHLPYTENLVNAVTIQVPVKISLSEVFRVLVPQGALVVTAKTGLKMADLKSAGFVDITKTKDDNLHARKPWPENMDTWSHPRHGASGNAVSRDTAVGPPERVRWVAAAMAEVEGLVSDGGRNFYGGVLARDSFNGLRLWHRDLMKGELNDSQFNLPKLSPARARPVASGKYLFAIVRGKLAAMEAASGKVVNAYPDLGEPDEVIHHRDIVIVADEKHVTAFSTQTAKQLWRQPANDPRNLAAANNTVCYIRGRLSRGEQAEAMAVDLTTGKTKWQASHFPWLKRVYRTVMHGEHVAYEESSLSDHDAGNVLHLLSSENGQLAWEKNFAPGMNHKRQARAMFSDGDLWILHGGKENTTTKESTTRSPIQVSALDPKTGKVLRTHPAGLAHCFPPVATPRYVFAGVLDMTDMKTGNTIANRITKANCSRENGWVPANGLIYTTPKHCTCWPMLRGYVAMAPASTQANSPLKTPIDQVDFPLVKGSEFTDIAAQNPAQTEWPTYRGDRWRSGSTMATGPAKLQTQWNVKLQTTPLPDGPIVFDWRENPFVKGPVSAPTVAAGRVFVARPDAH</sequence>
<evidence type="ECO:0000256" key="1">
    <source>
        <dbReference type="SAM" id="MobiDB-lite"/>
    </source>
</evidence>
<gene>
    <name evidence="3" type="ORF">METZ01_LOCUS168494</name>
</gene>
<dbReference type="SUPFAM" id="SSF50998">
    <property type="entry name" value="Quinoprotein alcohol dehydrogenase-like"/>
    <property type="match status" value="1"/>
</dbReference>
<dbReference type="EMBL" id="UINC01030746">
    <property type="protein sequence ID" value="SVB15640.1"/>
    <property type="molecule type" value="Genomic_DNA"/>
</dbReference>
<dbReference type="Gene3D" id="2.130.10.10">
    <property type="entry name" value="YVTN repeat-like/Quinoprotein amine dehydrogenase"/>
    <property type="match status" value="1"/>
</dbReference>
<protein>
    <recommendedName>
        <fullName evidence="2">Pyrrolo-quinoline quinone repeat domain-containing protein</fullName>
    </recommendedName>
</protein>
<dbReference type="PANTHER" id="PTHR34512:SF30">
    <property type="entry name" value="OUTER MEMBRANE PROTEIN ASSEMBLY FACTOR BAMB"/>
    <property type="match status" value="1"/>
</dbReference>
<dbReference type="AlphaFoldDB" id="A0A382BP81"/>
<feature type="domain" description="Pyrrolo-quinoline quinone repeat" evidence="2">
    <location>
        <begin position="206"/>
        <end position="356"/>
    </location>
</feature>
<evidence type="ECO:0000259" key="2">
    <source>
        <dbReference type="Pfam" id="PF13360"/>
    </source>
</evidence>